<dbReference type="Proteomes" id="UP000286931">
    <property type="component" value="Unassembled WGS sequence"/>
</dbReference>
<gene>
    <name evidence="2" type="ORF">EHYA_07511</name>
</gene>
<reference evidence="2 3" key="1">
    <citation type="submission" date="2018-12" db="EMBL/GenBank/DDBJ databases">
        <title>Draft genome sequence of Embleya hyalina NBRC 13850T.</title>
        <authorList>
            <person name="Komaki H."/>
            <person name="Hosoyama A."/>
            <person name="Kimura A."/>
            <person name="Ichikawa N."/>
            <person name="Tamura T."/>
        </authorList>
    </citation>
    <scope>NUCLEOTIDE SEQUENCE [LARGE SCALE GENOMIC DNA]</scope>
    <source>
        <strain evidence="2 3">NBRC 13850</strain>
    </source>
</reference>
<evidence type="ECO:0000313" key="3">
    <source>
        <dbReference type="Proteomes" id="UP000286931"/>
    </source>
</evidence>
<proteinExistence type="predicted"/>
<evidence type="ECO:0000313" key="2">
    <source>
        <dbReference type="EMBL" id="GCD99789.1"/>
    </source>
</evidence>
<protein>
    <submittedName>
        <fullName evidence="2">Uncharacterized protein</fullName>
    </submittedName>
</protein>
<comment type="caution">
    <text evidence="2">The sequence shown here is derived from an EMBL/GenBank/DDBJ whole genome shotgun (WGS) entry which is preliminary data.</text>
</comment>
<feature type="compositionally biased region" description="Pro residues" evidence="1">
    <location>
        <begin position="32"/>
        <end position="47"/>
    </location>
</feature>
<sequence length="208" mass="21044">MTVNPVTAENTADTTSAAETPSVPRPSGAVPKPGPRPGPKPGPPKPAVPRQASAAAKPGPAKPGPPKPGAAKPGPDLSASPTPRVTLIPATADNVFDVADDAVDALLEAGTEPGAILVLTTGGPHPWQQHEETFGAAQYWRQYDEGKDVFYASLPASRPLRRSAVVVVVNGFAEGADAGRILTAALTAGASVTVCGDVERVRALTGVA</sequence>
<name>A0A401YYT6_9ACTN</name>
<keyword evidence="3" id="KW-1185">Reference proteome</keyword>
<feature type="region of interest" description="Disordered" evidence="1">
    <location>
        <begin position="1"/>
        <end position="84"/>
    </location>
</feature>
<evidence type="ECO:0000256" key="1">
    <source>
        <dbReference type="SAM" id="MobiDB-lite"/>
    </source>
</evidence>
<organism evidence="2 3">
    <name type="scientific">Embleya hyalina</name>
    <dbReference type="NCBI Taxonomy" id="516124"/>
    <lineage>
        <taxon>Bacteria</taxon>
        <taxon>Bacillati</taxon>
        <taxon>Actinomycetota</taxon>
        <taxon>Actinomycetes</taxon>
        <taxon>Kitasatosporales</taxon>
        <taxon>Streptomycetaceae</taxon>
        <taxon>Embleya</taxon>
    </lineage>
</organism>
<feature type="compositionally biased region" description="Low complexity" evidence="1">
    <location>
        <begin position="48"/>
        <end position="59"/>
    </location>
</feature>
<feature type="compositionally biased region" description="Polar residues" evidence="1">
    <location>
        <begin position="1"/>
        <end position="19"/>
    </location>
</feature>
<dbReference type="EMBL" id="BIFH01000035">
    <property type="protein sequence ID" value="GCD99789.1"/>
    <property type="molecule type" value="Genomic_DNA"/>
</dbReference>
<accession>A0A401YYT6</accession>
<dbReference type="AlphaFoldDB" id="A0A401YYT6"/>